<accession>A0A4Z0YN22</accession>
<protein>
    <submittedName>
        <fullName evidence="9">Uncharacterized protein</fullName>
    </submittedName>
</protein>
<dbReference type="Proteomes" id="UP000297716">
    <property type="component" value="Unassembled WGS sequence"/>
</dbReference>
<dbReference type="InterPro" id="IPR038665">
    <property type="entry name" value="Voltage-dep_anion_channel_sf"/>
</dbReference>
<feature type="transmembrane region" description="Helical" evidence="8">
    <location>
        <begin position="67"/>
        <end position="85"/>
    </location>
</feature>
<dbReference type="PANTHER" id="PTHR31686:SF1">
    <property type="entry name" value="SULFITE EFFLUX PUMP SSU1"/>
    <property type="match status" value="1"/>
</dbReference>
<comment type="subcellular location">
    <subcellularLocation>
        <location evidence="1">Cell membrane</location>
        <topology evidence="1">Multi-pass membrane protein</topology>
    </subcellularLocation>
</comment>
<evidence type="ECO:0000313" key="9">
    <source>
        <dbReference type="EMBL" id="TGJ80390.1"/>
    </source>
</evidence>
<feature type="transmembrane region" description="Helical" evidence="8">
    <location>
        <begin position="336"/>
        <end position="353"/>
    </location>
</feature>
<evidence type="ECO:0000256" key="6">
    <source>
        <dbReference type="ARBA" id="ARBA00022989"/>
    </source>
</evidence>
<reference evidence="9 10" key="1">
    <citation type="submission" date="2019-03" db="EMBL/GenBank/DDBJ databases">
        <title>Draft genome sequence of Xylaria hypoxylon DSM 108379, a ubiquitous saprotrophic-parasitic fungi on hardwood.</title>
        <authorList>
            <person name="Buettner E."/>
            <person name="Leonhardt S."/>
            <person name="Gebauer A.M."/>
            <person name="Liers C."/>
            <person name="Hofrichter M."/>
            <person name="Kellner H."/>
        </authorList>
    </citation>
    <scope>NUCLEOTIDE SEQUENCE [LARGE SCALE GENOMIC DNA]</scope>
    <source>
        <strain evidence="9 10">DSM 108379</strain>
    </source>
</reference>
<feature type="transmembrane region" description="Helical" evidence="8">
    <location>
        <begin position="365"/>
        <end position="384"/>
    </location>
</feature>
<evidence type="ECO:0000256" key="3">
    <source>
        <dbReference type="ARBA" id="ARBA00022448"/>
    </source>
</evidence>
<comment type="caution">
    <text evidence="9">The sequence shown here is derived from an EMBL/GenBank/DDBJ whole genome shotgun (WGS) entry which is preliminary data.</text>
</comment>
<keyword evidence="10" id="KW-1185">Reference proteome</keyword>
<dbReference type="EMBL" id="SKBN01000224">
    <property type="protein sequence ID" value="TGJ80390.1"/>
    <property type="molecule type" value="Genomic_DNA"/>
</dbReference>
<feature type="transmembrane region" description="Helical" evidence="8">
    <location>
        <begin position="184"/>
        <end position="205"/>
    </location>
</feature>
<dbReference type="PANTHER" id="PTHR31686">
    <property type="match status" value="1"/>
</dbReference>
<feature type="transmembrane region" description="Helical" evidence="8">
    <location>
        <begin position="304"/>
        <end position="324"/>
    </location>
</feature>
<evidence type="ECO:0000313" key="10">
    <source>
        <dbReference type="Proteomes" id="UP000297716"/>
    </source>
</evidence>
<keyword evidence="3" id="KW-0813">Transport</keyword>
<organism evidence="9 10">
    <name type="scientific">Xylaria hypoxylon</name>
    <dbReference type="NCBI Taxonomy" id="37992"/>
    <lineage>
        <taxon>Eukaryota</taxon>
        <taxon>Fungi</taxon>
        <taxon>Dikarya</taxon>
        <taxon>Ascomycota</taxon>
        <taxon>Pezizomycotina</taxon>
        <taxon>Sordariomycetes</taxon>
        <taxon>Xylariomycetidae</taxon>
        <taxon>Xylariales</taxon>
        <taxon>Xylariaceae</taxon>
        <taxon>Xylaria</taxon>
    </lineage>
</organism>
<dbReference type="OrthoDB" id="4778596at2759"/>
<name>A0A4Z0YN22_9PEZI</name>
<sequence>MSSVPSDDGIDPSVMGIELERINFGDEPPEEPLHLAAAPPVYPEPLAVVQPVHGGLWEFIQRFDFSWYAWSVGTGITSILIHALSDWDPAHKDHIITTSFAYFGISFVLFFVMSGLTIARYCKWPRLFLITMKHPGQAGFTALMPMALSNIIIMFSKLVGKSQKGITAIWVIYITGCREPDMGYFLPIAALIVAAAAGSDIAATLDERRASITIITSFVIVVMGLIHLVFVFISDLTRLIGRRIVPSKHITDAFVTLTVLAQCGLAAQQVGEQAFRIIPKSENLLDGTGKKNISLAEYCHSTGLAFAIGLWSFGSVYFIILCFLSRSTKILANPFSNLNWWGLQFSFGFFALSTQKLGTGPPGRAFTTIGSFLGALAILLYHHVSFNLIKFVKNGDIDGLLNAPELTGPGNRQAEHINPTPPWYKRWAVKALYMATRVVRIIFLTYGDPTIETS</sequence>
<evidence type="ECO:0000256" key="8">
    <source>
        <dbReference type="SAM" id="Phobius"/>
    </source>
</evidence>
<keyword evidence="6 8" id="KW-1133">Transmembrane helix</keyword>
<evidence type="ECO:0000256" key="2">
    <source>
        <dbReference type="ARBA" id="ARBA00008566"/>
    </source>
</evidence>
<evidence type="ECO:0000256" key="7">
    <source>
        <dbReference type="ARBA" id="ARBA00023136"/>
    </source>
</evidence>
<feature type="transmembrane region" description="Helical" evidence="8">
    <location>
        <begin position="100"/>
        <end position="119"/>
    </location>
</feature>
<dbReference type="Gene3D" id="1.50.10.150">
    <property type="entry name" value="Voltage-dependent anion channel"/>
    <property type="match status" value="1"/>
</dbReference>
<feature type="transmembrane region" description="Helical" evidence="8">
    <location>
        <begin position="212"/>
        <end position="233"/>
    </location>
</feature>
<proteinExistence type="inferred from homology"/>
<dbReference type="InterPro" id="IPR051629">
    <property type="entry name" value="Sulfite_efflux_TDT"/>
</dbReference>
<evidence type="ECO:0000256" key="4">
    <source>
        <dbReference type="ARBA" id="ARBA00022475"/>
    </source>
</evidence>
<gene>
    <name evidence="9" type="ORF">E0Z10_g8370</name>
</gene>
<keyword evidence="7 8" id="KW-0472">Membrane</keyword>
<feature type="transmembrane region" description="Helical" evidence="8">
    <location>
        <begin position="140"/>
        <end position="160"/>
    </location>
</feature>
<dbReference type="GO" id="GO:0005886">
    <property type="term" value="C:plasma membrane"/>
    <property type="evidence" value="ECO:0007669"/>
    <property type="project" value="UniProtKB-SubCell"/>
</dbReference>
<keyword evidence="5 8" id="KW-0812">Transmembrane</keyword>
<dbReference type="AlphaFoldDB" id="A0A4Z0YN22"/>
<comment type="similarity">
    <text evidence="2">Belongs to the tellurite-resistance/dicarboxylate transporter (TDT) family.</text>
</comment>
<keyword evidence="4" id="KW-1003">Cell membrane</keyword>
<dbReference type="Pfam" id="PF03595">
    <property type="entry name" value="SLAC1"/>
    <property type="match status" value="1"/>
</dbReference>
<evidence type="ECO:0000256" key="5">
    <source>
        <dbReference type="ARBA" id="ARBA00022692"/>
    </source>
</evidence>
<evidence type="ECO:0000256" key="1">
    <source>
        <dbReference type="ARBA" id="ARBA00004651"/>
    </source>
</evidence>
<dbReference type="InterPro" id="IPR004695">
    <property type="entry name" value="SLAC1/Mae1/Ssu1/TehA"/>
</dbReference>
<dbReference type="GO" id="GO:0000319">
    <property type="term" value="F:sulfite transmembrane transporter activity"/>
    <property type="evidence" value="ECO:0007669"/>
    <property type="project" value="TreeGrafter"/>
</dbReference>